<keyword evidence="4" id="KW-1185">Reference proteome</keyword>
<dbReference type="AlphaFoldDB" id="A0AA95EXP5"/>
<reference evidence="3" key="1">
    <citation type="submission" date="2023-03" db="EMBL/GenBank/DDBJ databases">
        <title>Andean soil-derived lignocellulolytic bacterial consortium as a source of novel taxa and putative plastic-active enzymes.</title>
        <authorList>
            <person name="Diaz-Garcia L."/>
            <person name="Chuvochina M."/>
            <person name="Feuerriegel G."/>
            <person name="Bunk B."/>
            <person name="Sproer C."/>
            <person name="Streit W.R."/>
            <person name="Rodriguez L.M."/>
            <person name="Overmann J."/>
            <person name="Jimenez D.J."/>
        </authorList>
    </citation>
    <scope>NUCLEOTIDE SEQUENCE</scope>
    <source>
        <strain evidence="3">MAG 2441</strain>
    </source>
</reference>
<dbReference type="EMBL" id="CP119317">
    <property type="protein sequence ID" value="WEK54739.1"/>
    <property type="molecule type" value="Genomic_DNA"/>
</dbReference>
<evidence type="ECO:0000256" key="1">
    <source>
        <dbReference type="SAM" id="MobiDB-lite"/>
    </source>
</evidence>
<evidence type="ECO:0000313" key="4">
    <source>
        <dbReference type="Proteomes" id="UP001178662"/>
    </source>
</evidence>
<protein>
    <recommendedName>
        <fullName evidence="5">Lipoprotein</fullName>
    </recommendedName>
</protein>
<sequence length="267" mass="29142">MLQRFGAYLLLSALVLGGCSSSTEAQQQLLQTSSPSSSQIPSPSLSPATTADSTMKDVEAQLSELQVQLVFEQVIQAQTVKQISSIPPDTVLKELSISSGKLVFFKKTDDVENVYAAYQSGNSLYDIGAVGGEVYMDDLSVTELSLFNRSLLRTIGSVGANASIYRYFSIADGTIEPFLTVDNGHAREIDVDGDGVMEVISSHGLPMQTFLYKWQDDQFMMANVNEALGAVSVYFDEQANDFKVQYEVGGVEKSFIYKDGVMKQSVR</sequence>
<evidence type="ECO:0008006" key="5">
    <source>
        <dbReference type="Google" id="ProtNLM"/>
    </source>
</evidence>
<organism evidence="3 4">
    <name type="scientific">Candidatus Cohnella colombiensis</name>
    <dbReference type="NCBI Taxonomy" id="3121368"/>
    <lineage>
        <taxon>Bacteria</taxon>
        <taxon>Bacillati</taxon>
        <taxon>Bacillota</taxon>
        <taxon>Bacilli</taxon>
        <taxon>Bacillales</taxon>
        <taxon>Paenibacillaceae</taxon>
        <taxon>Cohnella</taxon>
    </lineage>
</organism>
<dbReference type="PROSITE" id="PS51257">
    <property type="entry name" value="PROKAR_LIPOPROTEIN"/>
    <property type="match status" value="1"/>
</dbReference>
<feature type="chain" id="PRO_5041652331" description="Lipoprotein" evidence="2">
    <location>
        <begin position="26"/>
        <end position="267"/>
    </location>
</feature>
<gene>
    <name evidence="3" type="ORF">P0Y55_01270</name>
</gene>
<proteinExistence type="predicted"/>
<accession>A0AA95EXP5</accession>
<feature type="region of interest" description="Disordered" evidence="1">
    <location>
        <begin position="27"/>
        <end position="53"/>
    </location>
</feature>
<feature type="compositionally biased region" description="Low complexity" evidence="1">
    <location>
        <begin position="27"/>
        <end position="47"/>
    </location>
</feature>
<evidence type="ECO:0000256" key="2">
    <source>
        <dbReference type="SAM" id="SignalP"/>
    </source>
</evidence>
<name>A0AA95EXP5_9BACL</name>
<feature type="signal peptide" evidence="2">
    <location>
        <begin position="1"/>
        <end position="25"/>
    </location>
</feature>
<evidence type="ECO:0000313" key="3">
    <source>
        <dbReference type="EMBL" id="WEK54739.1"/>
    </source>
</evidence>
<dbReference type="Proteomes" id="UP001178662">
    <property type="component" value="Chromosome"/>
</dbReference>
<keyword evidence="2" id="KW-0732">Signal</keyword>